<evidence type="ECO:0000313" key="3">
    <source>
        <dbReference type="EMBL" id="MEY7998830.1"/>
    </source>
</evidence>
<name>A0ABV4BMQ4_9CLOT</name>
<accession>A0ABV4BMQ4</accession>
<evidence type="ECO:0000313" key="4">
    <source>
        <dbReference type="Proteomes" id="UP001564657"/>
    </source>
</evidence>
<dbReference type="Pfam" id="PF01063">
    <property type="entry name" value="Aminotran_4"/>
    <property type="match status" value="1"/>
</dbReference>
<dbReference type="CDD" id="cd00449">
    <property type="entry name" value="PLPDE_IV"/>
    <property type="match status" value="1"/>
</dbReference>
<dbReference type="Proteomes" id="UP001564657">
    <property type="component" value="Unassembled WGS sequence"/>
</dbReference>
<sequence>MSECFNNFFLYNDEVRSREKFRDDILENGKSLYEVIRIIDGKPLFLKAHLDRLDNSSKVTNLKLWLTRKEIVDSILQLTHINETYEGNVKLIFNFCKNNKFLAYFVKHHYPSLNDYKMGVHTDFFQIERENPNAKVINQKFRTEVDKKIKESNIFEAILVDNNGNITEGSKSNIFMIKNEKVITAPLKEVLPGTTRNIIIGICTKLGLKVLEENVNYKNIDKVDAIFISGTSPKVLPVKTVGNIQFNSSNNKILIKIMKAYDEEVKNDIRNFEEI</sequence>
<keyword evidence="3" id="KW-0032">Aminotransferase</keyword>
<dbReference type="PANTHER" id="PTHR42743:SF11">
    <property type="entry name" value="AMINODEOXYCHORISMATE LYASE"/>
    <property type="match status" value="1"/>
</dbReference>
<dbReference type="InterPro" id="IPR043132">
    <property type="entry name" value="BCAT-like_C"/>
</dbReference>
<dbReference type="Gene3D" id="3.20.10.10">
    <property type="entry name" value="D-amino Acid Aminotransferase, subunit A, domain 2"/>
    <property type="match status" value="1"/>
</dbReference>
<dbReference type="SUPFAM" id="SSF56752">
    <property type="entry name" value="D-aminoacid aminotransferase-like PLP-dependent enzymes"/>
    <property type="match status" value="1"/>
</dbReference>
<evidence type="ECO:0000256" key="1">
    <source>
        <dbReference type="ARBA" id="ARBA00001933"/>
    </source>
</evidence>
<dbReference type="PANTHER" id="PTHR42743">
    <property type="entry name" value="AMINO-ACID AMINOTRANSFERASE"/>
    <property type="match status" value="1"/>
</dbReference>
<comment type="caution">
    <text evidence="3">The sequence shown here is derived from an EMBL/GenBank/DDBJ whole genome shotgun (WGS) entry which is preliminary data.</text>
</comment>
<comment type="cofactor">
    <cofactor evidence="1">
        <name>pyridoxal 5'-phosphate</name>
        <dbReference type="ChEBI" id="CHEBI:597326"/>
    </cofactor>
</comment>
<dbReference type="Gene3D" id="3.30.470.10">
    <property type="match status" value="1"/>
</dbReference>
<dbReference type="GO" id="GO:0008483">
    <property type="term" value="F:transaminase activity"/>
    <property type="evidence" value="ECO:0007669"/>
    <property type="project" value="UniProtKB-KW"/>
</dbReference>
<dbReference type="InterPro" id="IPR036038">
    <property type="entry name" value="Aminotransferase-like"/>
</dbReference>
<protein>
    <submittedName>
        <fullName evidence="3">Aminotransferase class IV</fullName>
    </submittedName>
</protein>
<proteinExistence type="inferred from homology"/>
<reference evidence="3 4" key="1">
    <citation type="submission" date="2024-08" db="EMBL/GenBank/DDBJ databases">
        <title>Clostridium lapicellarii sp. nov., and Clostridium renhuaiense sp. nov., two species isolated from the mud in a fermentation cellar used for producing sauce-flavour Chinese liquors.</title>
        <authorList>
            <person name="Yang F."/>
            <person name="Wang H."/>
            <person name="Chen L.Q."/>
            <person name="Zhou N."/>
            <person name="Lu J.J."/>
            <person name="Pu X.X."/>
            <person name="Wan B."/>
            <person name="Wang L."/>
            <person name="Liu S.J."/>
        </authorList>
    </citation>
    <scope>NUCLEOTIDE SEQUENCE [LARGE SCALE GENOMIC DNA]</scope>
    <source>
        <strain evidence="3 4">MT-5</strain>
    </source>
</reference>
<organism evidence="3 4">
    <name type="scientific">Clostridium moutaii</name>
    <dbReference type="NCBI Taxonomy" id="3240932"/>
    <lineage>
        <taxon>Bacteria</taxon>
        <taxon>Bacillati</taxon>
        <taxon>Bacillota</taxon>
        <taxon>Clostridia</taxon>
        <taxon>Eubacteriales</taxon>
        <taxon>Clostridiaceae</taxon>
        <taxon>Clostridium</taxon>
    </lineage>
</organism>
<comment type="similarity">
    <text evidence="2">Belongs to the class-IV pyridoxal-phosphate-dependent aminotransferase family.</text>
</comment>
<dbReference type="EMBL" id="JBGEWD010000001">
    <property type="protein sequence ID" value="MEY7998830.1"/>
    <property type="molecule type" value="Genomic_DNA"/>
</dbReference>
<dbReference type="InterPro" id="IPR050571">
    <property type="entry name" value="Class-IV_PLP-Dep_Aminotrnsfr"/>
</dbReference>
<keyword evidence="4" id="KW-1185">Reference proteome</keyword>
<evidence type="ECO:0000256" key="2">
    <source>
        <dbReference type="ARBA" id="ARBA00009320"/>
    </source>
</evidence>
<gene>
    <name evidence="3" type="ORF">AB8U03_01235</name>
</gene>
<dbReference type="InterPro" id="IPR043131">
    <property type="entry name" value="BCAT-like_N"/>
</dbReference>
<dbReference type="RefSeq" id="WP_369703011.1">
    <property type="nucleotide sequence ID" value="NZ_JBGEWD010000001.1"/>
</dbReference>
<keyword evidence="3" id="KW-0808">Transferase</keyword>
<dbReference type="InterPro" id="IPR001544">
    <property type="entry name" value="Aminotrans_IV"/>
</dbReference>